<feature type="signal peptide" evidence="16">
    <location>
        <begin position="1"/>
        <end position="20"/>
    </location>
</feature>
<keyword evidence="12 19" id="KW-0675">Receptor</keyword>
<evidence type="ECO:0000256" key="7">
    <source>
        <dbReference type="ARBA" id="ARBA00022729"/>
    </source>
</evidence>
<dbReference type="InterPro" id="IPR037066">
    <property type="entry name" value="Plug_dom_sf"/>
</dbReference>
<feature type="domain" description="TonB-dependent receptor plug" evidence="18">
    <location>
        <begin position="46"/>
        <end position="147"/>
    </location>
</feature>
<keyword evidence="7 16" id="KW-0732">Signal</keyword>
<reference evidence="19" key="1">
    <citation type="submission" date="2022-08" db="EMBL/GenBank/DDBJ databases">
        <title>Reclassification of Massilia species as members of the genera Telluria, Duganella, Pseudoduganella, Mokoshia gen. nov. and Zemynaea gen. nov. using orthogonal and non-orthogonal genome-based approaches.</title>
        <authorList>
            <person name="Bowman J.P."/>
        </authorList>
    </citation>
    <scope>NUCLEOTIDE SEQUENCE</scope>
    <source>
        <strain evidence="19">LMG 11547</strain>
    </source>
</reference>
<keyword evidence="8" id="KW-0408">Iron</keyword>
<evidence type="ECO:0000256" key="1">
    <source>
        <dbReference type="ARBA" id="ARBA00004571"/>
    </source>
</evidence>
<dbReference type="InterPro" id="IPR000531">
    <property type="entry name" value="Beta-barrel_TonB"/>
</dbReference>
<dbReference type="PANTHER" id="PTHR32552:SF68">
    <property type="entry name" value="FERRICHROME OUTER MEMBRANE TRANSPORTER_PHAGE RECEPTOR"/>
    <property type="match status" value="1"/>
</dbReference>
<evidence type="ECO:0000256" key="16">
    <source>
        <dbReference type="SAM" id="SignalP"/>
    </source>
</evidence>
<evidence type="ECO:0000256" key="3">
    <source>
        <dbReference type="ARBA" id="ARBA00022448"/>
    </source>
</evidence>
<dbReference type="InterPro" id="IPR039426">
    <property type="entry name" value="TonB-dep_rcpt-like"/>
</dbReference>
<evidence type="ECO:0000256" key="13">
    <source>
        <dbReference type="ARBA" id="ARBA00023237"/>
    </source>
</evidence>
<keyword evidence="9" id="KW-0406">Ion transport</keyword>
<evidence type="ECO:0000256" key="12">
    <source>
        <dbReference type="ARBA" id="ARBA00023170"/>
    </source>
</evidence>
<protein>
    <submittedName>
        <fullName evidence="19">TonB-dependent siderophore receptor</fullName>
    </submittedName>
</protein>
<accession>A0ABT2BV98</accession>
<keyword evidence="20" id="KW-1185">Reference proteome</keyword>
<dbReference type="SUPFAM" id="SSF56935">
    <property type="entry name" value="Porins"/>
    <property type="match status" value="1"/>
</dbReference>
<evidence type="ECO:0000256" key="14">
    <source>
        <dbReference type="PROSITE-ProRule" id="PRU01360"/>
    </source>
</evidence>
<evidence type="ECO:0000256" key="11">
    <source>
        <dbReference type="ARBA" id="ARBA00023136"/>
    </source>
</evidence>
<keyword evidence="6 14" id="KW-0812">Transmembrane</keyword>
<feature type="chain" id="PRO_5046939887" evidence="16">
    <location>
        <begin position="21"/>
        <end position="687"/>
    </location>
</feature>
<organism evidence="19 20">
    <name type="scientific">Telluria mixta</name>
    <dbReference type="NCBI Taxonomy" id="34071"/>
    <lineage>
        <taxon>Bacteria</taxon>
        <taxon>Pseudomonadati</taxon>
        <taxon>Pseudomonadota</taxon>
        <taxon>Betaproteobacteria</taxon>
        <taxon>Burkholderiales</taxon>
        <taxon>Oxalobacteraceae</taxon>
        <taxon>Telluria group</taxon>
        <taxon>Telluria</taxon>
    </lineage>
</organism>
<evidence type="ECO:0000259" key="18">
    <source>
        <dbReference type="Pfam" id="PF07715"/>
    </source>
</evidence>
<dbReference type="InterPro" id="IPR012910">
    <property type="entry name" value="Plug_dom"/>
</dbReference>
<dbReference type="InterPro" id="IPR010105">
    <property type="entry name" value="TonB_sidphr_rcpt"/>
</dbReference>
<dbReference type="PANTHER" id="PTHR32552">
    <property type="entry name" value="FERRICHROME IRON RECEPTOR-RELATED"/>
    <property type="match status" value="1"/>
</dbReference>
<comment type="subcellular location">
    <subcellularLocation>
        <location evidence="1 14">Cell outer membrane</location>
        <topology evidence="1 14">Multi-pass membrane protein</topology>
    </subcellularLocation>
</comment>
<evidence type="ECO:0000256" key="2">
    <source>
        <dbReference type="ARBA" id="ARBA00009810"/>
    </source>
</evidence>
<dbReference type="Pfam" id="PF07715">
    <property type="entry name" value="Plug"/>
    <property type="match status" value="1"/>
</dbReference>
<dbReference type="EMBL" id="JANUHC010000001">
    <property type="protein sequence ID" value="MCS0628561.1"/>
    <property type="molecule type" value="Genomic_DNA"/>
</dbReference>
<dbReference type="InterPro" id="IPR036942">
    <property type="entry name" value="Beta-barrel_TonB_sf"/>
</dbReference>
<dbReference type="Gene3D" id="2.170.130.10">
    <property type="entry name" value="TonB-dependent receptor, plug domain"/>
    <property type="match status" value="1"/>
</dbReference>
<name>A0ABT2BV98_9BURK</name>
<evidence type="ECO:0000256" key="9">
    <source>
        <dbReference type="ARBA" id="ARBA00023065"/>
    </source>
</evidence>
<dbReference type="NCBIfam" id="TIGR01783">
    <property type="entry name" value="TonB-siderophor"/>
    <property type="match status" value="1"/>
</dbReference>
<evidence type="ECO:0000256" key="8">
    <source>
        <dbReference type="ARBA" id="ARBA00023004"/>
    </source>
</evidence>
<evidence type="ECO:0000256" key="15">
    <source>
        <dbReference type="RuleBase" id="RU003357"/>
    </source>
</evidence>
<keyword evidence="11 14" id="KW-0472">Membrane</keyword>
<dbReference type="Proteomes" id="UP001165263">
    <property type="component" value="Unassembled WGS sequence"/>
</dbReference>
<evidence type="ECO:0000259" key="17">
    <source>
        <dbReference type="Pfam" id="PF00593"/>
    </source>
</evidence>
<evidence type="ECO:0000256" key="5">
    <source>
        <dbReference type="ARBA" id="ARBA00022496"/>
    </source>
</evidence>
<dbReference type="CDD" id="cd01347">
    <property type="entry name" value="ligand_gated_channel"/>
    <property type="match status" value="1"/>
</dbReference>
<dbReference type="PROSITE" id="PS52016">
    <property type="entry name" value="TONB_DEPENDENT_REC_3"/>
    <property type="match status" value="1"/>
</dbReference>
<keyword evidence="3 14" id="KW-0813">Transport</keyword>
<evidence type="ECO:0000256" key="10">
    <source>
        <dbReference type="ARBA" id="ARBA00023077"/>
    </source>
</evidence>
<evidence type="ECO:0000313" key="19">
    <source>
        <dbReference type="EMBL" id="MCS0628561.1"/>
    </source>
</evidence>
<evidence type="ECO:0000256" key="6">
    <source>
        <dbReference type="ARBA" id="ARBA00022692"/>
    </source>
</evidence>
<evidence type="ECO:0000256" key="4">
    <source>
        <dbReference type="ARBA" id="ARBA00022452"/>
    </source>
</evidence>
<feature type="domain" description="TonB-dependent receptor-like beta-barrel" evidence="17">
    <location>
        <begin position="219"/>
        <end position="656"/>
    </location>
</feature>
<keyword evidence="10 15" id="KW-0798">TonB box</keyword>
<keyword evidence="4 14" id="KW-1134">Transmembrane beta strand</keyword>
<evidence type="ECO:0000313" key="20">
    <source>
        <dbReference type="Proteomes" id="UP001165263"/>
    </source>
</evidence>
<sequence length="687" mass="76149">MNRHLIALLVASVCASLAHAQDEVTQVHVSATGYRTTGTKSDLKPLEAPMSYEVYDSDLLAKRQVDTVNEALRYVSGVTPESRPNVTIFDQYTIRGFESYRNYYDGLPLQYNGLWNLVPQVDAWATGSVEVLKGPTSVLYGSAPPGGMVNQTAKQPQSTQDNVVRVRIGNDNLRELALDSTGPLSRDVDYRLLALGRQRDGQQATTREERYLLAPSATWRISRDTKLNVNAYYQKDPALVPSTPLPATGTLRPAPYGELDSDAYAGDVNWAGMSRTVRMAGWKFEHAFGNGVMFLQNVRWTKADGFQRNTYNYGLQADGRTLIRSAYFTDEHQDGWVADNQLAFRTATGPIAHRLLAGVDYQKMDSHVRYGDTLSTDTPTIDLGNPDWNLLDPSRLPFDTYTERHDIDQSQLGWYAQDEAKWGPVTVVAGLRRDRYRSTDDNGGAATRIAQRRTSGRLAAIWKLDNGVAPYVNYSTSFEPTSGVDSLTGNAFKPTTAKQVEAGVKYQSPDRRTQLTGAWFDIRKQNVVVNTPTFNRYTQNGEVQSKGQEVSWRQIVTGDLDLTVALTHLDMQVTKNELDPSLIGKTPVWVADKQASAWLNWSAAARLDLSGGVRYIGRSQADALNTATVPGYALIDAAASYRLTDRTTLGVTVSNLADKRYVGACHDANNCWMGAQRSVEMSLSTRF</sequence>
<dbReference type="Gene3D" id="2.40.170.20">
    <property type="entry name" value="TonB-dependent receptor, beta-barrel domain"/>
    <property type="match status" value="1"/>
</dbReference>
<dbReference type="Pfam" id="PF00593">
    <property type="entry name" value="TonB_dep_Rec_b-barrel"/>
    <property type="match status" value="1"/>
</dbReference>
<keyword evidence="13 14" id="KW-0998">Cell outer membrane</keyword>
<comment type="similarity">
    <text evidence="2 14 15">Belongs to the TonB-dependent receptor family.</text>
</comment>
<proteinExistence type="inferred from homology"/>
<dbReference type="RefSeq" id="WP_259447779.1">
    <property type="nucleotide sequence ID" value="NZ_CP119520.1"/>
</dbReference>
<comment type="caution">
    <text evidence="19">The sequence shown here is derived from an EMBL/GenBank/DDBJ whole genome shotgun (WGS) entry which is preliminary data.</text>
</comment>
<keyword evidence="5" id="KW-0410">Iron transport</keyword>
<gene>
    <name evidence="19" type="ORF">NX786_04340</name>
</gene>